<keyword evidence="3" id="KW-1185">Reference proteome</keyword>
<evidence type="ECO:0000256" key="1">
    <source>
        <dbReference type="SAM" id="MobiDB-lite"/>
    </source>
</evidence>
<gene>
    <name evidence="2" type="ORF">BSTOLATCC_MIC14565</name>
</gene>
<dbReference type="Proteomes" id="UP001162131">
    <property type="component" value="Unassembled WGS sequence"/>
</dbReference>
<name>A0AAU9IRR7_9CILI</name>
<protein>
    <submittedName>
        <fullName evidence="2">Uncharacterized protein</fullName>
    </submittedName>
</protein>
<comment type="caution">
    <text evidence="2">The sequence shown here is derived from an EMBL/GenBank/DDBJ whole genome shotgun (WGS) entry which is preliminary data.</text>
</comment>
<sequence length="327" mass="37915">MVDKYLVDNNRSALRSLFSHYTSPPAAQSLSYNDLVNLCTAIKIIPDLMSSYDLKRVVMKTMSANLNPDIKLQISYLNFEKILKGIALAAFKCNSEDESFYLLINHIEKPCKILYNIEFSYTSSNIARNHENSKSFVCLYQKQEIATSFVSPVFNNSAQMNDMKSPHSITLRRNPKSFTRESLKKIQRNLTSNFTNIKTEANSPRHAKSRSKIHLREMYLPQTPSYKSHRTMSNNRSSLEKNDPDYLTPPINVTIPSKSELIKIEKLKCLLNKFKREQKLSKSTRKNSMKQKTCNFVTKLQARRFKARFVIKLSFEVWKCKTLKIVK</sequence>
<proteinExistence type="predicted"/>
<feature type="compositionally biased region" description="Polar residues" evidence="1">
    <location>
        <begin position="225"/>
        <end position="237"/>
    </location>
</feature>
<accession>A0AAU9IRR7</accession>
<evidence type="ECO:0000313" key="2">
    <source>
        <dbReference type="EMBL" id="CAG9315818.1"/>
    </source>
</evidence>
<evidence type="ECO:0000313" key="3">
    <source>
        <dbReference type="Proteomes" id="UP001162131"/>
    </source>
</evidence>
<dbReference type="AlphaFoldDB" id="A0AAU9IRR7"/>
<feature type="region of interest" description="Disordered" evidence="1">
    <location>
        <begin position="225"/>
        <end position="245"/>
    </location>
</feature>
<reference evidence="2" key="1">
    <citation type="submission" date="2021-09" db="EMBL/GenBank/DDBJ databases">
        <authorList>
            <consortium name="AG Swart"/>
            <person name="Singh M."/>
            <person name="Singh A."/>
            <person name="Seah K."/>
            <person name="Emmerich C."/>
        </authorList>
    </citation>
    <scope>NUCLEOTIDE SEQUENCE</scope>
    <source>
        <strain evidence="2">ATCC30299</strain>
    </source>
</reference>
<dbReference type="EMBL" id="CAJZBQ010000014">
    <property type="protein sequence ID" value="CAG9315818.1"/>
    <property type="molecule type" value="Genomic_DNA"/>
</dbReference>
<organism evidence="2 3">
    <name type="scientific">Blepharisma stoltei</name>
    <dbReference type="NCBI Taxonomy" id="1481888"/>
    <lineage>
        <taxon>Eukaryota</taxon>
        <taxon>Sar</taxon>
        <taxon>Alveolata</taxon>
        <taxon>Ciliophora</taxon>
        <taxon>Postciliodesmatophora</taxon>
        <taxon>Heterotrichea</taxon>
        <taxon>Heterotrichida</taxon>
        <taxon>Blepharismidae</taxon>
        <taxon>Blepharisma</taxon>
    </lineage>
</organism>